<evidence type="ECO:0000313" key="10">
    <source>
        <dbReference type="Proteomes" id="UP000433483"/>
    </source>
</evidence>
<dbReference type="Proteomes" id="UP000433483">
    <property type="component" value="Unassembled WGS sequence"/>
</dbReference>
<dbReference type="Proteomes" id="UP000429523">
    <property type="component" value="Unassembled WGS sequence"/>
</dbReference>
<protein>
    <submittedName>
        <fullName evidence="6">Uncharacterized protein</fullName>
    </submittedName>
</protein>
<evidence type="ECO:0000256" key="2">
    <source>
        <dbReference type="SAM" id="MobiDB-lite"/>
    </source>
</evidence>
<evidence type="ECO:0000256" key="1">
    <source>
        <dbReference type="SAM" id="Coils"/>
    </source>
</evidence>
<dbReference type="EMBL" id="QXGE01001513">
    <property type="protein sequence ID" value="KAE9291661.1"/>
    <property type="molecule type" value="Genomic_DNA"/>
</dbReference>
<evidence type="ECO:0000313" key="7">
    <source>
        <dbReference type="EMBL" id="KAE9202812.1"/>
    </source>
</evidence>
<evidence type="ECO:0000313" key="12">
    <source>
        <dbReference type="Proteomes" id="UP000440367"/>
    </source>
</evidence>
<accession>A0A6A3WPI0</accession>
<evidence type="ECO:0000313" key="9">
    <source>
        <dbReference type="Proteomes" id="UP000429523"/>
    </source>
</evidence>
<evidence type="ECO:0000313" key="4">
    <source>
        <dbReference type="EMBL" id="KAE9088141.1"/>
    </source>
</evidence>
<feature type="region of interest" description="Disordered" evidence="2">
    <location>
        <begin position="197"/>
        <end position="222"/>
    </location>
</feature>
<keyword evidence="1" id="KW-0175">Coiled coil</keyword>
<dbReference type="EMBL" id="QXGB01001562">
    <property type="protein sequence ID" value="KAE9188809.1"/>
    <property type="molecule type" value="Genomic_DNA"/>
</dbReference>
<dbReference type="EMBL" id="QXGD01001595">
    <property type="protein sequence ID" value="KAE9202812.1"/>
    <property type="molecule type" value="Genomic_DNA"/>
</dbReference>
<proteinExistence type="predicted"/>
<name>A0A6A3WPI0_9STRA</name>
<dbReference type="EMBL" id="QXGF01001607">
    <property type="protein sequence ID" value="KAE8928915.1"/>
    <property type="molecule type" value="Genomic_DNA"/>
</dbReference>
<dbReference type="Proteomes" id="UP000440732">
    <property type="component" value="Unassembled WGS sequence"/>
</dbReference>
<organism evidence="6 10">
    <name type="scientific">Phytophthora fragariae</name>
    <dbReference type="NCBI Taxonomy" id="53985"/>
    <lineage>
        <taxon>Eukaryota</taxon>
        <taxon>Sar</taxon>
        <taxon>Stramenopiles</taxon>
        <taxon>Oomycota</taxon>
        <taxon>Peronosporomycetes</taxon>
        <taxon>Peronosporales</taxon>
        <taxon>Peronosporaceae</taxon>
        <taxon>Phytophthora</taxon>
    </lineage>
</organism>
<evidence type="ECO:0000313" key="3">
    <source>
        <dbReference type="EMBL" id="KAE8928915.1"/>
    </source>
</evidence>
<evidence type="ECO:0000313" key="8">
    <source>
        <dbReference type="EMBL" id="KAE9291661.1"/>
    </source>
</evidence>
<dbReference type="OrthoDB" id="97177at2759"/>
<dbReference type="Proteomes" id="UP000440367">
    <property type="component" value="Unassembled WGS sequence"/>
</dbReference>
<sequence>MGSAERNERRTSLLLSPKGSIHYQFKTIPTAKMSTDAALFEEVAALLGSNATPVARSHSKSVRPGLPVQIPEDPLLLTESRASSSVTPQRQVLKRIIREEKEAIRKRQYHQRVKVERDSLRQKVEALSTKLRELQQGKCRQKRGPGPDAFLQNSSLWKGLAKYQRDQRKEAETEQTRLFAAAKMQAAYIGQLCERLPGSSRSTTCIDRNQADGGEQSNRVES</sequence>
<keyword evidence="10" id="KW-1185">Reference proteome</keyword>
<dbReference type="Proteomes" id="UP000437068">
    <property type="component" value="Unassembled WGS sequence"/>
</dbReference>
<evidence type="ECO:0000313" key="6">
    <source>
        <dbReference type="EMBL" id="KAE9188809.1"/>
    </source>
</evidence>
<dbReference type="EMBL" id="QXGA01001507">
    <property type="protein sequence ID" value="KAE9117146.1"/>
    <property type="molecule type" value="Genomic_DNA"/>
</dbReference>
<evidence type="ECO:0000313" key="11">
    <source>
        <dbReference type="Proteomes" id="UP000437068"/>
    </source>
</evidence>
<dbReference type="EMBL" id="QXFZ01001579">
    <property type="protein sequence ID" value="KAE9088141.1"/>
    <property type="molecule type" value="Genomic_DNA"/>
</dbReference>
<gene>
    <name evidence="8" type="ORF">PF001_g19058</name>
    <name evidence="7" type="ORF">PF002_g21128</name>
    <name evidence="6" type="ORF">PF005_g19908</name>
    <name evidence="5" type="ORF">PF006_g18875</name>
    <name evidence="4" type="ORF">PF007_g20091</name>
    <name evidence="3" type="ORF">PF009_g20964</name>
</gene>
<reference evidence="9 10" key="1">
    <citation type="submission" date="2018-08" db="EMBL/GenBank/DDBJ databases">
        <title>Genomic investigation of the strawberry pathogen Phytophthora fragariae indicates pathogenicity is determined by transcriptional variation in three key races.</title>
        <authorList>
            <person name="Adams T.M."/>
            <person name="Armitage A.D."/>
            <person name="Sobczyk M.K."/>
            <person name="Bates H.J."/>
            <person name="Dunwell J.M."/>
            <person name="Nellist C.F."/>
            <person name="Harrison R.J."/>
        </authorList>
    </citation>
    <scope>NUCLEOTIDE SEQUENCE [LARGE SCALE GENOMIC DNA]</scope>
    <source>
        <strain evidence="8 11">A4</strain>
        <strain evidence="7 12">BC-1</strain>
        <strain evidence="6 10">NOV-27</strain>
        <strain evidence="5 13">NOV-5</strain>
        <strain evidence="4 14">NOV-71</strain>
        <strain evidence="3 9">NOV-9</strain>
    </source>
</reference>
<evidence type="ECO:0000313" key="5">
    <source>
        <dbReference type="EMBL" id="KAE9117146.1"/>
    </source>
</evidence>
<feature type="coiled-coil region" evidence="1">
    <location>
        <begin position="110"/>
        <end position="137"/>
    </location>
</feature>
<evidence type="ECO:0000313" key="14">
    <source>
        <dbReference type="Proteomes" id="UP000441208"/>
    </source>
</evidence>
<dbReference type="Proteomes" id="UP000441208">
    <property type="component" value="Unassembled WGS sequence"/>
</dbReference>
<dbReference type="AlphaFoldDB" id="A0A6A3WPI0"/>
<comment type="caution">
    <text evidence="6">The sequence shown here is derived from an EMBL/GenBank/DDBJ whole genome shotgun (WGS) entry which is preliminary data.</text>
</comment>
<evidence type="ECO:0000313" key="13">
    <source>
        <dbReference type="Proteomes" id="UP000440732"/>
    </source>
</evidence>